<sequence>MTTAVTVQQKALTMRAYLEGDKIKKQLAMALPKWLSIDRFIRVAFTSMLKNPKLLDCTPESIASSFVQCASLGLEPVLGRAHLVPYQNNKKAGRPLEMQMQVGYQGFIDLARRSGDIRDVKPYVVYEKDEFAIEYGDADTIVHKPFMGPTKDRGKPIGGYCKWIFRDGLVSKHYISIDEIYEKHRNKSQAYNYAISQGSKDTPWIEYEDIMIMKTLVKATARWEPASIEALQAVELDDLSDTGFAQPIIPLLDEEPVVDTTLPDGGFGDQDGNGRGEDQVSINPFDAMVINEGYTIDDAQVFVNAAAKKFGRTIDEVKAGALKNKPGFLTALKKHVSGEDSTPAEKVRAEYIRLKTKGFAAWVESLTPERWKSFKGMTVKMEKGPDVDIQSEISGKFKDFYNTPFPIEQEDANDGNVEEELGPGQEVLFGDPEEAAPQTDEEESYAKFQAEILEYMTIMPIADFNRVYMAFQRSDGGNGYKNISDILPGDRAPILAKMKETQEGLANR</sequence>
<proteinExistence type="predicted"/>
<dbReference type="InterPro" id="IPR004590">
    <property type="entry name" value="ssDNA_annealing_RecT"/>
</dbReference>
<evidence type="ECO:0000313" key="1">
    <source>
        <dbReference type="EMBL" id="QJA87071.1"/>
    </source>
</evidence>
<reference evidence="1" key="1">
    <citation type="submission" date="2020-03" db="EMBL/GenBank/DDBJ databases">
        <title>The deep terrestrial virosphere.</title>
        <authorList>
            <person name="Holmfeldt K."/>
            <person name="Nilsson E."/>
            <person name="Simone D."/>
            <person name="Lopez-Fernandez M."/>
            <person name="Wu X."/>
            <person name="de Brujin I."/>
            <person name="Lundin D."/>
            <person name="Andersson A."/>
            <person name="Bertilsson S."/>
            <person name="Dopson M."/>
        </authorList>
    </citation>
    <scope>NUCLEOTIDE SEQUENCE</scope>
    <source>
        <strain evidence="1">MM415B03055</strain>
    </source>
</reference>
<organism evidence="1">
    <name type="scientific">viral metagenome</name>
    <dbReference type="NCBI Taxonomy" id="1070528"/>
    <lineage>
        <taxon>unclassified sequences</taxon>
        <taxon>metagenomes</taxon>
        <taxon>organismal metagenomes</taxon>
    </lineage>
</organism>
<dbReference type="AlphaFoldDB" id="A0A6M3KZY5"/>
<dbReference type="EMBL" id="MT142680">
    <property type="protein sequence ID" value="QJA87071.1"/>
    <property type="molecule type" value="Genomic_DNA"/>
</dbReference>
<accession>A0A6M3KZY5</accession>
<dbReference type="GO" id="GO:0006259">
    <property type="term" value="P:DNA metabolic process"/>
    <property type="evidence" value="ECO:0007669"/>
    <property type="project" value="InterPro"/>
</dbReference>
<dbReference type="Pfam" id="PF03837">
    <property type="entry name" value="RecT"/>
    <property type="match status" value="1"/>
</dbReference>
<dbReference type="NCBIfam" id="TIGR00616">
    <property type="entry name" value="rect"/>
    <property type="match status" value="1"/>
</dbReference>
<dbReference type="InterPro" id="IPR018330">
    <property type="entry name" value="RecT_fam"/>
</dbReference>
<dbReference type="GO" id="GO:0003677">
    <property type="term" value="F:DNA binding"/>
    <property type="evidence" value="ECO:0007669"/>
    <property type="project" value="InterPro"/>
</dbReference>
<name>A0A6M3KZY5_9ZZZZ</name>
<gene>
    <name evidence="1" type="ORF">MM415B03055_0002</name>
</gene>
<protein>
    <submittedName>
        <fullName evidence="1">Putative DNA recombination protein</fullName>
    </submittedName>
</protein>